<keyword evidence="3 4" id="KW-0414">Isoprene biosynthesis</keyword>
<comment type="similarity">
    <text evidence="4">Belongs to the IspD/TarI cytidylyltransferase family. IspD subfamily.</text>
</comment>
<dbReference type="Pfam" id="PF01128">
    <property type="entry name" value="IspD"/>
    <property type="match status" value="1"/>
</dbReference>
<name>A0A233V398_FINMA</name>
<dbReference type="EMBL" id="NDYC01000031">
    <property type="protein sequence ID" value="OXZ26869.1"/>
    <property type="molecule type" value="Genomic_DNA"/>
</dbReference>
<dbReference type="AlphaFoldDB" id="A0A233V398"/>
<dbReference type="RefSeq" id="WP_094206069.1">
    <property type="nucleotide sequence ID" value="NZ_CAUPKI010000005.1"/>
</dbReference>
<dbReference type="Proteomes" id="UP000215413">
    <property type="component" value="Unassembled WGS sequence"/>
</dbReference>
<reference evidence="6" key="1">
    <citation type="submission" date="2017-04" db="EMBL/GenBank/DDBJ databases">
        <title>Finegoldia magna isolated from orthopedic joint implant-associated infections.</title>
        <authorList>
            <person name="Bjorklund S."/>
            <person name="Bruggemann H."/>
            <person name="Jensen A."/>
            <person name="Hellmark B."/>
            <person name="Soderquist B."/>
        </authorList>
    </citation>
    <scope>NUCLEOTIDE SEQUENCE [LARGE SCALE GENOMIC DNA]</scope>
    <source>
        <strain evidence="6">CCUG 54800</strain>
    </source>
</reference>
<feature type="site" description="Transition state stabilizer" evidence="4">
    <location>
        <position position="17"/>
    </location>
</feature>
<keyword evidence="2 4" id="KW-0548">Nucleotidyltransferase</keyword>
<gene>
    <name evidence="4" type="primary">ispD</name>
    <name evidence="5" type="ORF">B9N49_06830</name>
</gene>
<dbReference type="InterPro" id="IPR001228">
    <property type="entry name" value="IspD"/>
</dbReference>
<accession>A0A233V398</accession>
<feature type="site" description="Positions MEP for the nucleophilic attack" evidence="4">
    <location>
        <position position="155"/>
    </location>
</feature>
<evidence type="ECO:0000313" key="6">
    <source>
        <dbReference type="Proteomes" id="UP000215413"/>
    </source>
</evidence>
<evidence type="ECO:0000313" key="5">
    <source>
        <dbReference type="EMBL" id="OXZ26869.1"/>
    </source>
</evidence>
<comment type="caution">
    <text evidence="5">The sequence shown here is derived from an EMBL/GenBank/DDBJ whole genome shotgun (WGS) entry which is preliminary data.</text>
</comment>
<dbReference type="UniPathway" id="UPA00056">
    <property type="reaction ID" value="UER00093"/>
</dbReference>
<feature type="site" description="Positions MEP for the nucleophilic attack" evidence="4">
    <location>
        <position position="211"/>
    </location>
</feature>
<dbReference type="EC" id="2.7.7.60" evidence="4"/>
<protein>
    <recommendedName>
        <fullName evidence="4">2-C-methyl-D-erythritol 4-phosphate cytidylyltransferase</fullName>
        <ecNumber evidence="4">2.7.7.60</ecNumber>
    </recommendedName>
    <alternativeName>
        <fullName evidence="4">4-diphosphocytidyl-2C-methyl-D-erythritol synthase</fullName>
    </alternativeName>
    <alternativeName>
        <fullName evidence="4">MEP cytidylyltransferase</fullName>
        <shortName evidence="4">MCT</shortName>
    </alternativeName>
</protein>
<keyword evidence="1 4" id="KW-0808">Transferase</keyword>
<dbReference type="PANTHER" id="PTHR32125">
    <property type="entry name" value="2-C-METHYL-D-ERYTHRITOL 4-PHOSPHATE CYTIDYLYLTRANSFERASE, CHLOROPLASTIC"/>
    <property type="match status" value="1"/>
</dbReference>
<dbReference type="NCBIfam" id="TIGR00453">
    <property type="entry name" value="ispD"/>
    <property type="match status" value="1"/>
</dbReference>
<dbReference type="Gene3D" id="3.90.550.10">
    <property type="entry name" value="Spore Coat Polysaccharide Biosynthesis Protein SpsA, Chain A"/>
    <property type="match status" value="1"/>
</dbReference>
<dbReference type="GO" id="GO:0019288">
    <property type="term" value="P:isopentenyl diphosphate biosynthetic process, methylerythritol 4-phosphate pathway"/>
    <property type="evidence" value="ECO:0007669"/>
    <property type="project" value="UniProtKB-UniRule"/>
</dbReference>
<feature type="site" description="Transition state stabilizer" evidence="4">
    <location>
        <position position="24"/>
    </location>
</feature>
<dbReference type="CDD" id="cd02516">
    <property type="entry name" value="CDP-ME_synthetase"/>
    <property type="match status" value="1"/>
</dbReference>
<dbReference type="HAMAP" id="MF_00108">
    <property type="entry name" value="IspD"/>
    <property type="match status" value="1"/>
</dbReference>
<dbReference type="FunFam" id="3.90.550.10:FF:000003">
    <property type="entry name" value="2-C-methyl-D-erythritol 4-phosphate cytidylyltransferase"/>
    <property type="match status" value="1"/>
</dbReference>
<evidence type="ECO:0000256" key="2">
    <source>
        <dbReference type="ARBA" id="ARBA00022695"/>
    </source>
</evidence>
<dbReference type="PANTHER" id="PTHR32125:SF4">
    <property type="entry name" value="2-C-METHYL-D-ERYTHRITOL 4-PHOSPHATE CYTIDYLYLTRANSFERASE, CHLOROPLASTIC"/>
    <property type="match status" value="1"/>
</dbReference>
<sequence length="231" mass="26614">MDKYISAIITAAGSSQRMNKKIPKQFLKIKDKMILEMTLDVFQSIDEIKEFILVIREEDEEFVRNFIKDKNYRDIVIATGGDTREKSTYNGLNKVNENCDLIISHDAARPFIRREKILEAIESIGDYDGLVVSVGAKDTIKYVDDDMRVVNTPNRSHLYMAQTPQVFKYKSIKDAYKLVFDEKINVTDDSSLLEIVGKKVKIIKGDYSNIKITTQEDLLFGELIARKRENE</sequence>
<dbReference type="InterPro" id="IPR034683">
    <property type="entry name" value="IspD/TarI"/>
</dbReference>
<comment type="function">
    <text evidence="4">Catalyzes the formation of 4-diphosphocytidyl-2-C-methyl-D-erythritol from CTP and 2-C-methyl-D-erythritol 4-phosphate (MEP).</text>
</comment>
<comment type="pathway">
    <text evidence="4">Isoprenoid biosynthesis; isopentenyl diphosphate biosynthesis via DXP pathway; isopentenyl diphosphate from 1-deoxy-D-xylulose 5-phosphate: step 2/6.</text>
</comment>
<dbReference type="GO" id="GO:0050518">
    <property type="term" value="F:2-C-methyl-D-erythritol 4-phosphate cytidylyltransferase activity"/>
    <property type="evidence" value="ECO:0007669"/>
    <property type="project" value="UniProtKB-UniRule"/>
</dbReference>
<dbReference type="InterPro" id="IPR050088">
    <property type="entry name" value="IspD/TarI_cytidylyltransf_bact"/>
</dbReference>
<evidence type="ECO:0000256" key="4">
    <source>
        <dbReference type="HAMAP-Rule" id="MF_00108"/>
    </source>
</evidence>
<organism evidence="5 6">
    <name type="scientific">Finegoldia magna</name>
    <name type="common">Peptostreptococcus magnus</name>
    <dbReference type="NCBI Taxonomy" id="1260"/>
    <lineage>
        <taxon>Bacteria</taxon>
        <taxon>Bacillati</taxon>
        <taxon>Bacillota</taxon>
        <taxon>Tissierellia</taxon>
        <taxon>Tissierellales</taxon>
        <taxon>Peptoniphilaceae</taxon>
        <taxon>Finegoldia</taxon>
    </lineage>
</organism>
<proteinExistence type="inferred from homology"/>
<evidence type="ECO:0000256" key="1">
    <source>
        <dbReference type="ARBA" id="ARBA00022679"/>
    </source>
</evidence>
<dbReference type="SUPFAM" id="SSF53448">
    <property type="entry name" value="Nucleotide-diphospho-sugar transferases"/>
    <property type="match status" value="1"/>
</dbReference>
<comment type="catalytic activity">
    <reaction evidence="4">
        <text>2-C-methyl-D-erythritol 4-phosphate + CTP + H(+) = 4-CDP-2-C-methyl-D-erythritol + diphosphate</text>
        <dbReference type="Rhea" id="RHEA:13429"/>
        <dbReference type="ChEBI" id="CHEBI:15378"/>
        <dbReference type="ChEBI" id="CHEBI:33019"/>
        <dbReference type="ChEBI" id="CHEBI:37563"/>
        <dbReference type="ChEBI" id="CHEBI:57823"/>
        <dbReference type="ChEBI" id="CHEBI:58262"/>
        <dbReference type="EC" id="2.7.7.60"/>
    </reaction>
</comment>
<dbReference type="InterPro" id="IPR029044">
    <property type="entry name" value="Nucleotide-diphossugar_trans"/>
</dbReference>
<evidence type="ECO:0000256" key="3">
    <source>
        <dbReference type="ARBA" id="ARBA00023229"/>
    </source>
</evidence>